<keyword evidence="1" id="KW-0378">Hydrolase</keyword>
<dbReference type="SUPFAM" id="SSF56784">
    <property type="entry name" value="HAD-like"/>
    <property type="match status" value="1"/>
</dbReference>
<dbReference type="Proteomes" id="UP000704762">
    <property type="component" value="Unassembled WGS sequence"/>
</dbReference>
<evidence type="ECO:0000313" key="1">
    <source>
        <dbReference type="EMBL" id="MBM7800459.1"/>
    </source>
</evidence>
<sequence length="339" mass="35505">MTAAFDGVLMGGYDAALFDLDGVVYLGPVAVPGAVEGIAELRGRGARLGYVTNNAARTPEAVAGHLRELGIELDDDDVVTSSQAGAHALAQRFGCGAKVLVVGGEGVVAALEEEGLVPVATADDDPVAVMQGWSPDLTWNQLNEAAIAIQRGAHWLATNTDATRPTDRGIVPGNGAAVDAVRTAVAVEPEVVGKPFRPLIDEVVRRLGCRRPIFVGDRMDTDISGATEAGLDSLWVLSGAHGPVDLLAADARSRPTHIGADLSALGQPARSVELADNRARCGMMEVTVDDGRLVITEPPTDRAQSVDALWALAQLAWRARDSGHDLDPEPSLKVLEALR</sequence>
<dbReference type="PANTHER" id="PTHR19288:SF95">
    <property type="entry name" value="D-GLYCEROL 3-PHOSPHATE PHOSPHATASE"/>
    <property type="match status" value="1"/>
</dbReference>
<dbReference type="Pfam" id="PF13344">
    <property type="entry name" value="Hydrolase_6"/>
    <property type="match status" value="1"/>
</dbReference>
<organism evidence="1 2">
    <name type="scientific">Microlunatus panaciterrae</name>
    <dbReference type="NCBI Taxonomy" id="400768"/>
    <lineage>
        <taxon>Bacteria</taxon>
        <taxon>Bacillati</taxon>
        <taxon>Actinomycetota</taxon>
        <taxon>Actinomycetes</taxon>
        <taxon>Propionibacteriales</taxon>
        <taxon>Propionibacteriaceae</taxon>
        <taxon>Microlunatus</taxon>
    </lineage>
</organism>
<dbReference type="InterPro" id="IPR036412">
    <property type="entry name" value="HAD-like_sf"/>
</dbReference>
<gene>
    <name evidence="1" type="ORF">JOE57_003380</name>
</gene>
<dbReference type="Gene3D" id="3.40.50.1000">
    <property type="entry name" value="HAD superfamily/HAD-like"/>
    <property type="match status" value="2"/>
</dbReference>
<dbReference type="NCBIfam" id="TIGR01460">
    <property type="entry name" value="HAD-SF-IIA"/>
    <property type="match status" value="1"/>
</dbReference>
<evidence type="ECO:0000313" key="2">
    <source>
        <dbReference type="Proteomes" id="UP000704762"/>
    </source>
</evidence>
<dbReference type="InterPro" id="IPR006357">
    <property type="entry name" value="HAD-SF_hydro_IIA"/>
</dbReference>
<reference evidence="1 2" key="1">
    <citation type="submission" date="2021-01" db="EMBL/GenBank/DDBJ databases">
        <title>Sequencing the genomes of 1000 actinobacteria strains.</title>
        <authorList>
            <person name="Klenk H.-P."/>
        </authorList>
    </citation>
    <scope>NUCLEOTIDE SEQUENCE [LARGE SCALE GENOMIC DNA]</scope>
    <source>
        <strain evidence="1 2">DSM 18662</strain>
    </source>
</reference>
<comment type="caution">
    <text evidence="1">The sequence shown here is derived from an EMBL/GenBank/DDBJ whole genome shotgun (WGS) entry which is preliminary data.</text>
</comment>
<proteinExistence type="predicted"/>
<dbReference type="Pfam" id="PF13242">
    <property type="entry name" value="Hydrolase_like"/>
    <property type="match status" value="1"/>
</dbReference>
<keyword evidence="2" id="KW-1185">Reference proteome</keyword>
<accession>A0ABS2RN74</accession>
<dbReference type="GO" id="GO:0016787">
    <property type="term" value="F:hydrolase activity"/>
    <property type="evidence" value="ECO:0007669"/>
    <property type="project" value="UniProtKB-KW"/>
</dbReference>
<dbReference type="InterPro" id="IPR023214">
    <property type="entry name" value="HAD_sf"/>
</dbReference>
<name>A0ABS2RN74_9ACTN</name>
<dbReference type="PANTHER" id="PTHR19288">
    <property type="entry name" value="4-NITROPHENYLPHOSPHATASE-RELATED"/>
    <property type="match status" value="1"/>
</dbReference>
<protein>
    <submittedName>
        <fullName evidence="1">HAD superfamily hydrolase (TIGR01450 family)</fullName>
    </submittedName>
</protein>
<dbReference type="EMBL" id="JAFBCF010000001">
    <property type="protein sequence ID" value="MBM7800459.1"/>
    <property type="molecule type" value="Genomic_DNA"/>
</dbReference>